<evidence type="ECO:0000313" key="4">
    <source>
        <dbReference type="EMBL" id="RDW76484.1"/>
    </source>
</evidence>
<dbReference type="STRING" id="1810919.A0A3D8RRJ0"/>
<evidence type="ECO:0000256" key="1">
    <source>
        <dbReference type="SAM" id="SignalP"/>
    </source>
</evidence>
<gene>
    <name evidence="4" type="ORF">DSM5745_06476</name>
</gene>
<dbReference type="Pfam" id="PF25581">
    <property type="entry name" value="AsqO_C"/>
    <property type="match status" value="1"/>
</dbReference>
<dbReference type="Proteomes" id="UP000256690">
    <property type="component" value="Unassembled WGS sequence"/>
</dbReference>
<dbReference type="InterPro" id="IPR057722">
    <property type="entry name" value="AsqO/PenF-like_C"/>
</dbReference>
<protein>
    <recommendedName>
        <fullName evidence="6">AttH domain-containing protein</fullName>
    </recommendedName>
</protein>
<name>A0A3D8RRJ0_9EURO</name>
<evidence type="ECO:0000259" key="2">
    <source>
        <dbReference type="Pfam" id="PF24137"/>
    </source>
</evidence>
<keyword evidence="1" id="KW-0732">Signal</keyword>
<feature type="chain" id="PRO_5017745025" description="AttH domain-containing protein" evidence="1">
    <location>
        <begin position="21"/>
        <end position="370"/>
    </location>
</feature>
<feature type="domain" description="Diels-Alderase N-terminal" evidence="2">
    <location>
        <begin position="60"/>
        <end position="234"/>
    </location>
</feature>
<evidence type="ECO:0000313" key="5">
    <source>
        <dbReference type="Proteomes" id="UP000256690"/>
    </source>
</evidence>
<dbReference type="AlphaFoldDB" id="A0A3D8RRJ0"/>
<dbReference type="RefSeq" id="XP_026602796.1">
    <property type="nucleotide sequence ID" value="XM_026748492.1"/>
</dbReference>
<feature type="signal peptide" evidence="1">
    <location>
        <begin position="1"/>
        <end position="20"/>
    </location>
</feature>
<sequence length="370" mass="39534">MFSPSIYLLSLPSVLGLALADQACPRIPGIQVYATTPNEGPSEGRFTSCENGFDSPKVLAGNASSYDWWYFDAIGTDGVSSLAVAYFVEANKSGFTVTENFTNRDFVQISGTFPNGTSFSDFLFADNNAIVSAMGDGSSGLWNGTGASWAGSPDLSEYLITLDAGHLGYKGTFSMHSVAPPHYPCSPKRANETMEVLLGVGWANSIPDADVTVQMTIHGSTLSFIGTGYHDKNWGVIPFTDAVGAWYWGHARMGPYSLVWLDSLTPSADEHASGYVAYQGQILHAECNKMKVRPTGSNVHFPPQGNDSLPEGFTIEVDLGGELGLLKAELASNLATLAKPGYGRWIGTVNGTVGGLDYEGVAGYEMFNFF</sequence>
<dbReference type="GeneID" id="38116846"/>
<dbReference type="InterPro" id="IPR056402">
    <property type="entry name" value="DA_N"/>
</dbReference>
<reference evidence="4 5" key="1">
    <citation type="journal article" date="2018" name="IMA Fungus">
        <title>IMA Genome-F 9: Draft genome sequence of Annulohypoxylon stygium, Aspergillus mulundensis, Berkeleyomyces basicola (syn. Thielaviopsis basicola), Ceratocystis smalleyi, two Cercospora beticola strains, Coleophoma cylindrospora, Fusarium fracticaudum, Phialophora cf. hyalina, and Morchella septimelata.</title>
        <authorList>
            <person name="Wingfield B.D."/>
            <person name="Bills G.F."/>
            <person name="Dong Y."/>
            <person name="Huang W."/>
            <person name="Nel W.J."/>
            <person name="Swalarsk-Parry B.S."/>
            <person name="Vaghefi N."/>
            <person name="Wilken P.M."/>
            <person name="An Z."/>
            <person name="de Beer Z.W."/>
            <person name="De Vos L."/>
            <person name="Chen L."/>
            <person name="Duong T.A."/>
            <person name="Gao Y."/>
            <person name="Hammerbacher A."/>
            <person name="Kikkert J.R."/>
            <person name="Li Y."/>
            <person name="Li H."/>
            <person name="Li K."/>
            <person name="Li Q."/>
            <person name="Liu X."/>
            <person name="Ma X."/>
            <person name="Naidoo K."/>
            <person name="Pethybridge S.J."/>
            <person name="Sun J."/>
            <person name="Steenkamp E.T."/>
            <person name="van der Nest M.A."/>
            <person name="van Wyk S."/>
            <person name="Wingfield M.J."/>
            <person name="Xiong C."/>
            <person name="Yue Q."/>
            <person name="Zhang X."/>
        </authorList>
    </citation>
    <scope>NUCLEOTIDE SEQUENCE [LARGE SCALE GENOMIC DNA]</scope>
    <source>
        <strain evidence="4 5">DSM 5745</strain>
    </source>
</reference>
<dbReference type="EMBL" id="PVWQ01000007">
    <property type="protein sequence ID" value="RDW76484.1"/>
    <property type="molecule type" value="Genomic_DNA"/>
</dbReference>
<dbReference type="Pfam" id="PF24137">
    <property type="entry name" value="DA_N"/>
    <property type="match status" value="1"/>
</dbReference>
<keyword evidence="5" id="KW-1185">Reference proteome</keyword>
<proteinExistence type="predicted"/>
<evidence type="ECO:0000259" key="3">
    <source>
        <dbReference type="Pfam" id="PF25581"/>
    </source>
</evidence>
<dbReference type="OrthoDB" id="5344254at2759"/>
<organism evidence="4 5">
    <name type="scientific">Aspergillus mulundensis</name>
    <dbReference type="NCBI Taxonomy" id="1810919"/>
    <lineage>
        <taxon>Eukaryota</taxon>
        <taxon>Fungi</taxon>
        <taxon>Dikarya</taxon>
        <taxon>Ascomycota</taxon>
        <taxon>Pezizomycotina</taxon>
        <taxon>Eurotiomycetes</taxon>
        <taxon>Eurotiomycetidae</taxon>
        <taxon>Eurotiales</taxon>
        <taxon>Aspergillaceae</taxon>
        <taxon>Aspergillus</taxon>
        <taxon>Aspergillus subgen. Nidulantes</taxon>
    </lineage>
</organism>
<accession>A0A3D8RRJ0</accession>
<comment type="caution">
    <text evidence="4">The sequence shown here is derived from an EMBL/GenBank/DDBJ whole genome shotgun (WGS) entry which is preliminary data.</text>
</comment>
<evidence type="ECO:0008006" key="6">
    <source>
        <dbReference type="Google" id="ProtNLM"/>
    </source>
</evidence>
<dbReference type="SUPFAM" id="SSF159245">
    <property type="entry name" value="AttH-like"/>
    <property type="match status" value="1"/>
</dbReference>
<feature type="domain" description="AsqO/PenF-like C-terminal" evidence="3">
    <location>
        <begin position="241"/>
        <end position="368"/>
    </location>
</feature>